<dbReference type="Gene3D" id="1.10.10.10">
    <property type="entry name" value="Winged helix-like DNA-binding domain superfamily/Winged helix DNA-binding domain"/>
    <property type="match status" value="1"/>
</dbReference>
<dbReference type="InterPro" id="IPR007627">
    <property type="entry name" value="RNA_pol_sigma70_r2"/>
</dbReference>
<dbReference type="GO" id="GO:0016987">
    <property type="term" value="F:sigma factor activity"/>
    <property type="evidence" value="ECO:0007669"/>
    <property type="project" value="UniProtKB-KW"/>
</dbReference>
<dbReference type="PROSITE" id="PS00715">
    <property type="entry name" value="SIGMA70_1"/>
    <property type="match status" value="1"/>
</dbReference>
<dbReference type="CDD" id="cd06171">
    <property type="entry name" value="Sigma70_r4"/>
    <property type="match status" value="1"/>
</dbReference>
<dbReference type="NCBIfam" id="TIGR02937">
    <property type="entry name" value="sigma70-ECF"/>
    <property type="match status" value="1"/>
</dbReference>
<proteinExistence type="predicted"/>
<dbReference type="PRINTS" id="PR00046">
    <property type="entry name" value="SIGMA70FCT"/>
</dbReference>
<keyword evidence="2" id="KW-0731">Sigma factor</keyword>
<dbReference type="InterPro" id="IPR013325">
    <property type="entry name" value="RNA_pol_sigma_r2"/>
</dbReference>
<dbReference type="GO" id="GO:0003677">
    <property type="term" value="F:DNA binding"/>
    <property type="evidence" value="ECO:0007669"/>
    <property type="project" value="UniProtKB-KW"/>
</dbReference>
<dbReference type="InterPro" id="IPR000943">
    <property type="entry name" value="RNA_pol_sigma70"/>
</dbReference>
<feature type="domain" description="RNA polymerase sigma-70" evidence="5">
    <location>
        <begin position="52"/>
        <end position="65"/>
    </location>
</feature>
<evidence type="ECO:0000256" key="2">
    <source>
        <dbReference type="ARBA" id="ARBA00023082"/>
    </source>
</evidence>
<dbReference type="InterPro" id="IPR013324">
    <property type="entry name" value="RNA_pol_sigma_r3/r4-like"/>
</dbReference>
<evidence type="ECO:0000256" key="1">
    <source>
        <dbReference type="ARBA" id="ARBA00023015"/>
    </source>
</evidence>
<gene>
    <name evidence="6" type="ORF">J3A84_01980</name>
</gene>
<dbReference type="PANTHER" id="PTHR30385">
    <property type="entry name" value="SIGMA FACTOR F FLAGELLAR"/>
    <property type="match status" value="1"/>
</dbReference>
<evidence type="ECO:0000313" key="6">
    <source>
        <dbReference type="EMBL" id="MBO1263813.1"/>
    </source>
</evidence>
<dbReference type="Pfam" id="PF04545">
    <property type="entry name" value="Sigma70_r4"/>
    <property type="match status" value="1"/>
</dbReference>
<dbReference type="InterPro" id="IPR007630">
    <property type="entry name" value="RNA_pol_sigma70_r4"/>
</dbReference>
<sequence>MISIYCNEELIEKIRKGDKIAEEEIIENNKALIYKIIKDYYYASSNPTDMEDVFQAGCLGLIKAVKNFKPEMGNKFITYAYYLIRGEVQRMYEHHARREVTISSIQLRNRDGYVMESQEEIVEYIRSDRGEAEDAWNHLKDTHNKILIENLLDQVTPLQKEILVYRYYKDLSQQEIGVLINKSQVFVSREEKRARKKLLTLMEKSECMY</sequence>
<dbReference type="EMBL" id="JAFNJU010000001">
    <property type="protein sequence ID" value="MBO1263813.1"/>
    <property type="molecule type" value="Genomic_DNA"/>
</dbReference>
<evidence type="ECO:0000256" key="3">
    <source>
        <dbReference type="ARBA" id="ARBA00023125"/>
    </source>
</evidence>
<evidence type="ECO:0000259" key="5">
    <source>
        <dbReference type="PROSITE" id="PS00715"/>
    </source>
</evidence>
<dbReference type="Gene3D" id="1.20.120.1810">
    <property type="match status" value="1"/>
</dbReference>
<organism evidence="6 7">
    <name type="scientific">Proteiniclasticum aestuarii</name>
    <dbReference type="NCBI Taxonomy" id="2817862"/>
    <lineage>
        <taxon>Bacteria</taxon>
        <taxon>Bacillati</taxon>
        <taxon>Bacillota</taxon>
        <taxon>Clostridia</taxon>
        <taxon>Eubacteriales</taxon>
        <taxon>Clostridiaceae</taxon>
        <taxon>Proteiniclasticum</taxon>
    </lineage>
</organism>
<comment type="caution">
    <text evidence="6">The sequence shown here is derived from an EMBL/GenBank/DDBJ whole genome shotgun (WGS) entry which is preliminary data.</text>
</comment>
<dbReference type="SUPFAM" id="SSF88946">
    <property type="entry name" value="Sigma2 domain of RNA polymerase sigma factors"/>
    <property type="match status" value="1"/>
</dbReference>
<dbReference type="RefSeq" id="WP_207598317.1">
    <property type="nucleotide sequence ID" value="NZ_JAFNJU010000001.1"/>
</dbReference>
<keyword evidence="4" id="KW-0804">Transcription</keyword>
<dbReference type="Pfam" id="PF04542">
    <property type="entry name" value="Sigma70_r2"/>
    <property type="match status" value="1"/>
</dbReference>
<dbReference type="SUPFAM" id="SSF88659">
    <property type="entry name" value="Sigma3 and sigma4 domains of RNA polymerase sigma factors"/>
    <property type="match status" value="1"/>
</dbReference>
<dbReference type="GO" id="GO:0006352">
    <property type="term" value="P:DNA-templated transcription initiation"/>
    <property type="evidence" value="ECO:0007669"/>
    <property type="project" value="InterPro"/>
</dbReference>
<keyword evidence="7" id="KW-1185">Reference proteome</keyword>
<dbReference type="InterPro" id="IPR014284">
    <property type="entry name" value="RNA_pol_sigma-70_dom"/>
</dbReference>
<keyword evidence="1" id="KW-0805">Transcription regulation</keyword>
<reference evidence="6" key="1">
    <citation type="submission" date="2021-03" db="EMBL/GenBank/DDBJ databases">
        <title>Proteiniclasticum marinus sp. nov., isolated from tidal flat sediment.</title>
        <authorList>
            <person name="Namirimu T."/>
            <person name="Yang J.-A."/>
            <person name="Yang S.-H."/>
            <person name="Kim Y.-J."/>
            <person name="Kwon K.K."/>
        </authorList>
    </citation>
    <scope>NUCLEOTIDE SEQUENCE</scope>
    <source>
        <strain evidence="6">SCR006</strain>
    </source>
</reference>
<dbReference type="InterPro" id="IPR036388">
    <property type="entry name" value="WH-like_DNA-bd_sf"/>
</dbReference>
<evidence type="ECO:0000313" key="7">
    <source>
        <dbReference type="Proteomes" id="UP000664218"/>
    </source>
</evidence>
<dbReference type="Proteomes" id="UP000664218">
    <property type="component" value="Unassembled WGS sequence"/>
</dbReference>
<protein>
    <submittedName>
        <fullName evidence="6">Sigma-70 family RNA polymerase sigma factor</fullName>
    </submittedName>
</protein>
<name>A0A939HAM7_9CLOT</name>
<dbReference type="AlphaFoldDB" id="A0A939HAM7"/>
<evidence type="ECO:0000256" key="4">
    <source>
        <dbReference type="ARBA" id="ARBA00023163"/>
    </source>
</evidence>
<accession>A0A939HAM7</accession>
<keyword evidence="3" id="KW-0238">DNA-binding</keyword>